<dbReference type="CDD" id="cd05233">
    <property type="entry name" value="SDR_c"/>
    <property type="match status" value="1"/>
</dbReference>
<name>A0A6L7G089_9RHOB</name>
<dbReference type="PANTHER" id="PTHR43477">
    <property type="entry name" value="DIHYDROANTICAPSIN 7-DEHYDROGENASE"/>
    <property type="match status" value="1"/>
</dbReference>
<dbReference type="EMBL" id="WUMU01000004">
    <property type="protein sequence ID" value="MXN17349.1"/>
    <property type="molecule type" value="Genomic_DNA"/>
</dbReference>
<keyword evidence="2" id="KW-0560">Oxidoreductase</keyword>
<dbReference type="AlphaFoldDB" id="A0A6L7G089"/>
<accession>A0A6L7G089</accession>
<protein>
    <submittedName>
        <fullName evidence="3">SDR family oxidoreductase</fullName>
    </submittedName>
</protein>
<dbReference type="SUPFAM" id="SSF51735">
    <property type="entry name" value="NAD(P)-binding Rossmann-fold domains"/>
    <property type="match status" value="1"/>
</dbReference>
<evidence type="ECO:0000256" key="1">
    <source>
        <dbReference type="ARBA" id="ARBA00006484"/>
    </source>
</evidence>
<gene>
    <name evidence="3" type="ORF">GR170_05840</name>
</gene>
<dbReference type="Gene3D" id="3.40.50.720">
    <property type="entry name" value="NAD(P)-binding Rossmann-like Domain"/>
    <property type="match status" value="1"/>
</dbReference>
<comment type="similarity">
    <text evidence="1">Belongs to the short-chain dehydrogenases/reductases (SDR) family.</text>
</comment>
<organism evidence="3 4">
    <name type="scientific">Pseudooceanicola albus</name>
    <dbReference type="NCBI Taxonomy" id="2692189"/>
    <lineage>
        <taxon>Bacteria</taxon>
        <taxon>Pseudomonadati</taxon>
        <taxon>Pseudomonadota</taxon>
        <taxon>Alphaproteobacteria</taxon>
        <taxon>Rhodobacterales</taxon>
        <taxon>Paracoccaceae</taxon>
        <taxon>Pseudooceanicola</taxon>
    </lineage>
</organism>
<dbReference type="PANTHER" id="PTHR43477:SF1">
    <property type="entry name" value="DIHYDROANTICAPSIN 7-DEHYDROGENASE"/>
    <property type="match status" value="1"/>
</dbReference>
<comment type="caution">
    <text evidence="3">The sequence shown here is derived from an EMBL/GenBank/DDBJ whole genome shotgun (WGS) entry which is preliminary data.</text>
</comment>
<evidence type="ECO:0000313" key="3">
    <source>
        <dbReference type="EMBL" id="MXN17349.1"/>
    </source>
</evidence>
<dbReference type="InterPro" id="IPR051122">
    <property type="entry name" value="SDR_DHRS6-like"/>
</dbReference>
<dbReference type="Proteomes" id="UP000477911">
    <property type="component" value="Unassembled WGS sequence"/>
</dbReference>
<evidence type="ECO:0000313" key="4">
    <source>
        <dbReference type="Proteomes" id="UP000477911"/>
    </source>
</evidence>
<keyword evidence="4" id="KW-1185">Reference proteome</keyword>
<reference evidence="3 4" key="1">
    <citation type="submission" date="2019-12" db="EMBL/GenBank/DDBJ databases">
        <authorList>
            <person name="Li M."/>
        </authorList>
    </citation>
    <scope>NUCLEOTIDE SEQUENCE [LARGE SCALE GENOMIC DNA]</scope>
    <source>
        <strain evidence="3 4">GBMRC 2024</strain>
    </source>
</reference>
<dbReference type="RefSeq" id="WP_160892597.1">
    <property type="nucleotide sequence ID" value="NZ_WUMU01000004.1"/>
</dbReference>
<dbReference type="InterPro" id="IPR036291">
    <property type="entry name" value="NAD(P)-bd_dom_sf"/>
</dbReference>
<dbReference type="PRINTS" id="PR00081">
    <property type="entry name" value="GDHRDH"/>
</dbReference>
<sequence length="246" mass="25512">MDLGLKGKRVVISGGSAGIGAEIVKLFAQEGCRVDFCARGNDRIMALSEEISASLHPGMGRVSGTALDMTDRQAVADWLDGIGTFDIAVANVSALSGDCERALATDLRSTVNLLEEASGRLADGGAITYVGSKASGIATPGFEVYGAIKAAMVHYAKSTAGKLISKGIRVNVVTPGDTFVEGGFWDGIRHNAPEAYKAAIAENPLARLARPEEIARVVAFISSPSASFVSGANWHVDGGAPPHVQQ</sequence>
<dbReference type="Pfam" id="PF13561">
    <property type="entry name" value="adh_short_C2"/>
    <property type="match status" value="1"/>
</dbReference>
<dbReference type="GO" id="GO:0016491">
    <property type="term" value="F:oxidoreductase activity"/>
    <property type="evidence" value="ECO:0007669"/>
    <property type="project" value="UniProtKB-KW"/>
</dbReference>
<proteinExistence type="inferred from homology"/>
<evidence type="ECO:0000256" key="2">
    <source>
        <dbReference type="ARBA" id="ARBA00023002"/>
    </source>
</evidence>
<dbReference type="InterPro" id="IPR002347">
    <property type="entry name" value="SDR_fam"/>
</dbReference>